<dbReference type="VEuPathDB" id="AmoebaDB:KM1_005800"/>
<keyword evidence="2" id="KW-0732">Signal</keyword>
<dbReference type="VEuPathDB" id="AmoebaDB:EHI7A_011550"/>
<dbReference type="InterPro" id="IPR040283">
    <property type="entry name" value="DDB_G0292058-like"/>
</dbReference>
<dbReference type="OMA" id="FYYIDYS"/>
<dbReference type="VEuPathDB" id="AmoebaDB:EHI_179830"/>
<organism evidence="3 4">
    <name type="scientific">Entamoeba histolytica</name>
    <dbReference type="NCBI Taxonomy" id="5759"/>
    <lineage>
        <taxon>Eukaryota</taxon>
        <taxon>Amoebozoa</taxon>
        <taxon>Evosea</taxon>
        <taxon>Archamoebae</taxon>
        <taxon>Mastigamoebida</taxon>
        <taxon>Entamoebidae</taxon>
        <taxon>Entamoeba</taxon>
    </lineage>
</organism>
<evidence type="ECO:0000256" key="1">
    <source>
        <dbReference type="SAM" id="Phobius"/>
    </source>
</evidence>
<gene>
    <name evidence="3" type="ORF">CL6EHI_179830</name>
</gene>
<feature type="transmembrane region" description="Helical" evidence="1">
    <location>
        <begin position="251"/>
        <end position="273"/>
    </location>
</feature>
<feature type="transmembrane region" description="Helical" evidence="1">
    <location>
        <begin position="137"/>
        <end position="161"/>
    </location>
</feature>
<proteinExistence type="predicted"/>
<accession>A0A5K1TZ32</accession>
<feature type="transmembrane region" description="Helical" evidence="1">
    <location>
        <begin position="280"/>
        <end position="299"/>
    </location>
</feature>
<dbReference type="VEuPathDB" id="AmoebaDB:EHI5A_007330"/>
<feature type="transmembrane region" description="Helical" evidence="1">
    <location>
        <begin position="85"/>
        <end position="106"/>
    </location>
</feature>
<evidence type="ECO:0000256" key="2">
    <source>
        <dbReference type="SAM" id="SignalP"/>
    </source>
</evidence>
<dbReference type="EMBL" id="BDEQ01000001">
    <property type="protein sequence ID" value="GAT96915.1"/>
    <property type="molecule type" value="Genomic_DNA"/>
</dbReference>
<dbReference type="AlphaFoldDB" id="A0A5K1TZ32"/>
<keyword evidence="1" id="KW-0812">Transmembrane</keyword>
<feature type="signal peptide" evidence="2">
    <location>
        <begin position="1"/>
        <end position="18"/>
    </location>
</feature>
<evidence type="ECO:0000313" key="4">
    <source>
        <dbReference type="Proteomes" id="UP000078387"/>
    </source>
</evidence>
<dbReference type="VEuPathDB" id="AmoebaDB:EHI8A_009820"/>
<dbReference type="Proteomes" id="UP000078387">
    <property type="component" value="Unassembled WGS sequence"/>
</dbReference>
<feature type="transmembrane region" description="Helical" evidence="1">
    <location>
        <begin position="574"/>
        <end position="597"/>
    </location>
</feature>
<dbReference type="GO" id="GO:0016020">
    <property type="term" value="C:membrane"/>
    <property type="evidence" value="ECO:0007669"/>
    <property type="project" value="TreeGrafter"/>
</dbReference>
<evidence type="ECO:0000313" key="3">
    <source>
        <dbReference type="EMBL" id="GAT96915.1"/>
    </source>
</evidence>
<comment type="caution">
    <text evidence="3">The sequence shown here is derived from an EMBL/GenBank/DDBJ whole genome shotgun (WGS) entry which is preliminary data.</text>
</comment>
<keyword evidence="1" id="KW-0472">Membrane</keyword>
<dbReference type="PANTHER" id="PTHR31414">
    <property type="entry name" value="TRANSMEMBRANE PROTEIN DDB_G0292058"/>
    <property type="match status" value="1"/>
</dbReference>
<sequence length="630" mass="69032">MKHSTILLLCFLLVIVLGDNTNTTVDPPFTPNSKDSIPKNRAYHPNWFTGKSQYGTLNYCNNPEGFNITEDITKSCFIGPYAESLVIPSALLIIIFVIIVIIVIIFSCTRCCCGPCCAARHGICFPKDEKAYSTMGWLCWLIVSIAVFAIFLIPFLAIGFVGNSNMTVALKDVKESFFDTYDSMIDIYRKTYTTIDSIDLTGLQNLTGFDNSSFNSIVQTISDLNGKINKVDNTVSTAKKGVNWIEIAREVFIDLIFIVPLVGVLLFFIGAVCKCCCLSISIFPCSIIFASIAVIVVAVEFPIVTVISDGCVYLIETMDPNTVSNDTGSNVELILSTFKNCSSSELNTMVNQFYDIEKQVVGVGVDFYNTVCSSDNIKSSSLIRWNPDHYADCINSPNNNGLCVLKINTTSTTVTVSPMNCADAPDSSTASISDIVQTVENISFSDYKFYYVDYSNVNGQAQAEILAQISTAPVKCESVSYQTSGNSGNWVMTDVACSEPNKIGIDQCATACPDDYKQYADTVNSLLSVANSLTSVIDIITKEVIPLISCDSINTKVTNVKEATCYRFIDHETLLVTGLLGYAVSLCIIFGFSLLAIKRFNKKNYSPVDESTKYYDDQDSNGIELTNGPN</sequence>
<feature type="chain" id="PRO_5023806660" evidence="2">
    <location>
        <begin position="19"/>
        <end position="630"/>
    </location>
</feature>
<reference evidence="3 4" key="1">
    <citation type="submission" date="2016-05" db="EMBL/GenBank/DDBJ databases">
        <title>First whole genome sequencing of Entamoeba histolytica HM1:IMSS-clone-6.</title>
        <authorList>
            <person name="Mukherjee Avik.K."/>
            <person name="Izumyama S."/>
            <person name="Nakada-Tsukui K."/>
            <person name="Nozaki T."/>
        </authorList>
    </citation>
    <scope>NUCLEOTIDE SEQUENCE [LARGE SCALE GENOMIC DNA]</scope>
    <source>
        <strain evidence="3 4">HM1:IMSS clone 6</strain>
    </source>
</reference>
<keyword evidence="1" id="KW-1133">Transmembrane helix</keyword>
<name>A0A5K1TZ32_ENTHI</name>
<protein>
    <submittedName>
        <fullName evidence="3">Uncharacterized protein</fullName>
    </submittedName>
</protein>
<dbReference type="PANTHER" id="PTHR31414:SF18">
    <property type="entry name" value="TRANSMEMBRANE PROTEIN-RELATED"/>
    <property type="match status" value="1"/>
</dbReference>